<reference evidence="1" key="1">
    <citation type="journal article" date="2020" name="Nature">
        <title>Giant virus diversity and host interactions through global metagenomics.</title>
        <authorList>
            <person name="Schulz F."/>
            <person name="Roux S."/>
            <person name="Paez-Espino D."/>
            <person name="Jungbluth S."/>
            <person name="Walsh D.A."/>
            <person name="Denef V.J."/>
            <person name="McMahon K.D."/>
            <person name="Konstantinidis K.T."/>
            <person name="Eloe-Fadrosh E.A."/>
            <person name="Kyrpides N.C."/>
            <person name="Woyke T."/>
        </authorList>
    </citation>
    <scope>NUCLEOTIDE SEQUENCE</scope>
    <source>
        <strain evidence="1">GVMAG-M-3300023174-129</strain>
    </source>
</reference>
<sequence>MDLMVSMVLMVLMDLAEHLELIVHHVTLVQSQQDPLLHSLHQFQRLVHNHLQHQFQHQIWFVD</sequence>
<protein>
    <submittedName>
        <fullName evidence="1">Uncharacterized protein</fullName>
    </submittedName>
</protein>
<name>A0A6C0D7S1_9ZZZZ</name>
<organism evidence="1">
    <name type="scientific">viral metagenome</name>
    <dbReference type="NCBI Taxonomy" id="1070528"/>
    <lineage>
        <taxon>unclassified sequences</taxon>
        <taxon>metagenomes</taxon>
        <taxon>organismal metagenomes</taxon>
    </lineage>
</organism>
<accession>A0A6C0D7S1</accession>
<dbReference type="EMBL" id="MN739544">
    <property type="protein sequence ID" value="QHT12402.1"/>
    <property type="molecule type" value="Genomic_DNA"/>
</dbReference>
<dbReference type="AlphaFoldDB" id="A0A6C0D7S1"/>
<proteinExistence type="predicted"/>
<evidence type="ECO:0000313" key="1">
    <source>
        <dbReference type="EMBL" id="QHT12402.1"/>
    </source>
</evidence>